<dbReference type="EMBL" id="JADNRY010000657">
    <property type="protein sequence ID" value="KAF9031141.1"/>
    <property type="molecule type" value="Genomic_DNA"/>
</dbReference>
<comment type="caution">
    <text evidence="2">The sequence shown here is derived from an EMBL/GenBank/DDBJ whole genome shotgun (WGS) entry which is preliminary data.</text>
</comment>
<protein>
    <submittedName>
        <fullName evidence="2">Uncharacterized protein</fullName>
    </submittedName>
</protein>
<gene>
    <name evidence="2" type="ORF">BDP27DRAFT_1409897</name>
</gene>
<reference evidence="2" key="1">
    <citation type="submission" date="2020-11" db="EMBL/GenBank/DDBJ databases">
        <authorList>
            <consortium name="DOE Joint Genome Institute"/>
            <person name="Ahrendt S."/>
            <person name="Riley R."/>
            <person name="Andreopoulos W."/>
            <person name="Labutti K."/>
            <person name="Pangilinan J."/>
            <person name="Ruiz-Duenas F.J."/>
            <person name="Barrasa J.M."/>
            <person name="Sanchez-Garcia M."/>
            <person name="Camarero S."/>
            <person name="Miyauchi S."/>
            <person name="Serrano A."/>
            <person name="Linde D."/>
            <person name="Babiker R."/>
            <person name="Drula E."/>
            <person name="Ayuso-Fernandez I."/>
            <person name="Pacheco R."/>
            <person name="Padilla G."/>
            <person name="Ferreira P."/>
            <person name="Barriuso J."/>
            <person name="Kellner H."/>
            <person name="Castanera R."/>
            <person name="Alfaro M."/>
            <person name="Ramirez L."/>
            <person name="Pisabarro A.G."/>
            <person name="Kuo A."/>
            <person name="Tritt A."/>
            <person name="Lipzen A."/>
            <person name="He G."/>
            <person name="Yan M."/>
            <person name="Ng V."/>
            <person name="Cullen D."/>
            <person name="Martin F."/>
            <person name="Rosso M.-N."/>
            <person name="Henrissat B."/>
            <person name="Hibbett D."/>
            <person name="Martinez A.T."/>
            <person name="Grigoriev I.V."/>
        </authorList>
    </citation>
    <scope>NUCLEOTIDE SEQUENCE</scope>
    <source>
        <strain evidence="2">AH 40177</strain>
    </source>
</reference>
<evidence type="ECO:0000313" key="3">
    <source>
        <dbReference type="Proteomes" id="UP000772434"/>
    </source>
</evidence>
<keyword evidence="1" id="KW-0472">Membrane</keyword>
<evidence type="ECO:0000256" key="1">
    <source>
        <dbReference type="SAM" id="Phobius"/>
    </source>
</evidence>
<keyword evidence="3" id="KW-1185">Reference proteome</keyword>
<feature type="transmembrane region" description="Helical" evidence="1">
    <location>
        <begin position="317"/>
        <end position="336"/>
    </location>
</feature>
<keyword evidence="1" id="KW-1133">Transmembrane helix</keyword>
<evidence type="ECO:0000313" key="2">
    <source>
        <dbReference type="EMBL" id="KAF9031141.1"/>
    </source>
</evidence>
<feature type="transmembrane region" description="Helical" evidence="1">
    <location>
        <begin position="294"/>
        <end position="311"/>
    </location>
</feature>
<dbReference type="OrthoDB" id="2674421at2759"/>
<name>A0A9P5TX39_9AGAR</name>
<sequence length="428" mass="49324">MTIMPGYPYVRGSIPHYLPLQWTAYTHPEGQLYFHRNSELQITTEAYLYSPEILVKKKNIPISNALELYLMIEDTGCAYYFVDHASQSQFWLEQVQSDELGIPDVDSPSHLNIYLQHLYWCHIEHFPMHLGGLSIKCVDELLSVFTHALTAIDPFYNGKIKLLRKHLHFSIHKRNVRNSSKSSNSPDRALPMATMSVLLFPALTELRVARLWSQVCDNRFQTHYGQEASRLSRDQAILYDSPQPSRISTVARYLTFNSSEVYLAKLNDLFVDRLLYFSQWQPFIRRSIQGWRRSFYTAIAIIMLHGFFFLFQCSPMLAVASASLSFASLFTSAILVHRYERLESDDACANDVHEHLIAIHSEKYDFQFVALSWALPSALQLWAWACGTERRSGSLPNLRSALGCLLWTVCHYTAGLVIANHRPDFVER</sequence>
<keyword evidence="1" id="KW-0812">Transmembrane</keyword>
<dbReference type="AlphaFoldDB" id="A0A9P5TX39"/>
<accession>A0A9P5TX39</accession>
<dbReference type="Proteomes" id="UP000772434">
    <property type="component" value="Unassembled WGS sequence"/>
</dbReference>
<organism evidence="2 3">
    <name type="scientific">Rhodocollybia butyracea</name>
    <dbReference type="NCBI Taxonomy" id="206335"/>
    <lineage>
        <taxon>Eukaryota</taxon>
        <taxon>Fungi</taxon>
        <taxon>Dikarya</taxon>
        <taxon>Basidiomycota</taxon>
        <taxon>Agaricomycotina</taxon>
        <taxon>Agaricomycetes</taxon>
        <taxon>Agaricomycetidae</taxon>
        <taxon>Agaricales</taxon>
        <taxon>Marasmiineae</taxon>
        <taxon>Omphalotaceae</taxon>
        <taxon>Rhodocollybia</taxon>
    </lineage>
</organism>
<proteinExistence type="predicted"/>